<dbReference type="RefSeq" id="WP_134130132.1">
    <property type="nucleotide sequence ID" value="NZ_SODU01000002.1"/>
</dbReference>
<comment type="caution">
    <text evidence="1">The sequence shown here is derived from an EMBL/GenBank/DDBJ whole genome shotgun (WGS) entry which is preliminary data.</text>
</comment>
<dbReference type="EMBL" id="SODU01000002">
    <property type="protein sequence ID" value="TDW89937.1"/>
    <property type="molecule type" value="Genomic_DNA"/>
</dbReference>
<dbReference type="Proteomes" id="UP000295060">
    <property type="component" value="Unassembled WGS sequence"/>
</dbReference>
<proteinExistence type="predicted"/>
<evidence type="ECO:0000313" key="2">
    <source>
        <dbReference type="Proteomes" id="UP000295060"/>
    </source>
</evidence>
<protein>
    <recommendedName>
        <fullName evidence="3">DUF4265 domain-containing protein</fullName>
    </recommendedName>
</protein>
<reference evidence="1 2" key="1">
    <citation type="submission" date="2019-03" db="EMBL/GenBank/DDBJ databases">
        <title>Genomic Encyclopedia of Type Strains, Phase III (KMG-III): the genomes of soil and plant-associated and newly described type strains.</title>
        <authorList>
            <person name="Whitman W."/>
        </authorList>
    </citation>
    <scope>NUCLEOTIDE SEQUENCE [LARGE SCALE GENOMIC DNA]</scope>
    <source>
        <strain evidence="1 2">VKMAc-2574</strain>
    </source>
</reference>
<gene>
    <name evidence="1" type="ORF">EV137_3738</name>
</gene>
<evidence type="ECO:0008006" key="3">
    <source>
        <dbReference type="Google" id="ProtNLM"/>
    </source>
</evidence>
<accession>A0ABY2FFG3</accession>
<evidence type="ECO:0000313" key="1">
    <source>
        <dbReference type="EMBL" id="TDW89937.1"/>
    </source>
</evidence>
<keyword evidence="2" id="KW-1185">Reference proteome</keyword>
<organism evidence="1 2">
    <name type="scientific">Kribbella pratensis</name>
    <dbReference type="NCBI Taxonomy" id="2512112"/>
    <lineage>
        <taxon>Bacteria</taxon>
        <taxon>Bacillati</taxon>
        <taxon>Actinomycetota</taxon>
        <taxon>Actinomycetes</taxon>
        <taxon>Propionibacteriales</taxon>
        <taxon>Kribbellaceae</taxon>
        <taxon>Kribbella</taxon>
    </lineage>
</organism>
<sequence>MPVGVELASSCVDVTGTYDLQQQINEIGRLVATSPVPDGGLSWDHESRVVVVRLVGAVNGTSADVERLKYAVLEAADGFVVKFVSVRYSRAELEALADRLFSTMDRWGPSREGIGGGWDCLKNRVVIVIRRDTDETAQAWIDAIEALHDPRILYETYIPVPRNRRPPRRRH</sequence>
<name>A0ABY2FFG3_9ACTN</name>